<dbReference type="PANTHER" id="PTHR33706">
    <property type="entry name" value="MORN VARIANT REPEAT PROTEIN"/>
    <property type="match status" value="1"/>
</dbReference>
<name>A0A8S1RNL9_9CILI</name>
<organism evidence="1 2">
    <name type="scientific">Paramecium sonneborni</name>
    <dbReference type="NCBI Taxonomy" id="65129"/>
    <lineage>
        <taxon>Eukaryota</taxon>
        <taxon>Sar</taxon>
        <taxon>Alveolata</taxon>
        <taxon>Ciliophora</taxon>
        <taxon>Intramacronucleata</taxon>
        <taxon>Oligohymenophorea</taxon>
        <taxon>Peniculida</taxon>
        <taxon>Parameciidae</taxon>
        <taxon>Paramecium</taxon>
    </lineage>
</organism>
<accession>A0A8S1RNL9</accession>
<gene>
    <name evidence="1" type="ORF">PSON_ATCC_30995.1.T2020014</name>
</gene>
<dbReference type="EMBL" id="CAJJDN010000202">
    <property type="protein sequence ID" value="CAD8128983.1"/>
    <property type="molecule type" value="Genomic_DNA"/>
</dbReference>
<proteinExistence type="predicted"/>
<dbReference type="Proteomes" id="UP000692954">
    <property type="component" value="Unassembled WGS sequence"/>
</dbReference>
<dbReference type="PANTHER" id="PTHR33706:SF1">
    <property type="entry name" value="TPR REPEAT PROTEIN"/>
    <property type="match status" value="1"/>
</dbReference>
<dbReference type="AlphaFoldDB" id="A0A8S1RNL9"/>
<evidence type="ECO:0000313" key="2">
    <source>
        <dbReference type="Proteomes" id="UP000692954"/>
    </source>
</evidence>
<evidence type="ECO:0000313" key="1">
    <source>
        <dbReference type="EMBL" id="CAD8128983.1"/>
    </source>
</evidence>
<reference evidence="1" key="1">
    <citation type="submission" date="2021-01" db="EMBL/GenBank/DDBJ databases">
        <authorList>
            <consortium name="Genoscope - CEA"/>
            <person name="William W."/>
        </authorList>
    </citation>
    <scope>NUCLEOTIDE SEQUENCE</scope>
</reference>
<sequence length="652" mass="77213">MGNLSKKSEFEQVILYEQCLFFDIQLNRWLDKIYQPQLYQEKEIEYIYDRNIIRQLQNYSTSEHEIFNNKEQVKQLKWDGKYRNNFQKVAKWSIYWNEQILQKAGGYYSEDGQKIGLWKELVKNYCSWIPVFEEGEYFEGKKIGSWKYNYEQKKLDNFGGQYNEQGQKIGKWAELDESFWLGNQVIHIGEYKSKGIKIGRWDISYCHGQKDVFIQIGGGSYKDGEDFIKIGRWVELDERFWYQKQVIYNGEYNIKGKKVGRWDSMYQSFNQNEYKQMQILYNLSGGGSYGDGEGLIKIGRWVELDKRFWYEKQVIYNGEYNIKGMKVGRWDIGYCEKGKQEYKQIGGGSYDEEQGQIQIGRWIELDQGFAHLKQVTYNGEYNVKGIKIGRWDINYCDPYGDKKYRQIGGGTYEEGESQIKIGKWVELLDGFYYYAQLIYKGEYNMKGMKIGRWDINYRVQEKYEYKQIGGGSYVEGEGQFKIGRWVELDEGFTNWKQVTYNGQYKIQGKVGRWNTAYKGQKIGGGQYGESDGQIKIGRWVELDEGFASFKQVTYNGEYNMKGMKKGRWDIWFNWDGKNEQMVEQQYFSGGGSYCEKEGSIKIGRWVELDQLFSVNKQVTYEGEYNMKGIKIGIWAEKNIYTNQKLGEKKYDI</sequence>
<dbReference type="OrthoDB" id="320641at2759"/>
<comment type="caution">
    <text evidence="1">The sequence shown here is derived from an EMBL/GenBank/DDBJ whole genome shotgun (WGS) entry which is preliminary data.</text>
</comment>
<protein>
    <submittedName>
        <fullName evidence="1">Uncharacterized protein</fullName>
    </submittedName>
</protein>
<keyword evidence="2" id="KW-1185">Reference proteome</keyword>